<keyword evidence="2 7" id="KW-0540">Nuclease</keyword>
<keyword evidence="5 7" id="KW-0378">Hydrolase</keyword>
<comment type="similarity">
    <text evidence="1 7">Belongs to the endoribonuclease YbeY family.</text>
</comment>
<dbReference type="EMBL" id="FOCP01000006">
    <property type="protein sequence ID" value="SEN03240.1"/>
    <property type="molecule type" value="Genomic_DNA"/>
</dbReference>
<organism evidence="8 9">
    <name type="scientific">Nitrosomonas marina</name>
    <dbReference type="NCBI Taxonomy" id="917"/>
    <lineage>
        <taxon>Bacteria</taxon>
        <taxon>Pseudomonadati</taxon>
        <taxon>Pseudomonadota</taxon>
        <taxon>Betaproteobacteria</taxon>
        <taxon>Nitrosomonadales</taxon>
        <taxon>Nitrosomonadaceae</taxon>
        <taxon>Nitrosomonas</taxon>
    </lineage>
</organism>
<keyword evidence="3 7" id="KW-0479">Metal-binding</keyword>
<reference evidence="8 9" key="1">
    <citation type="submission" date="2016-10" db="EMBL/GenBank/DDBJ databases">
        <authorList>
            <person name="de Groot N.N."/>
        </authorList>
    </citation>
    <scope>NUCLEOTIDE SEQUENCE [LARGE SCALE GENOMIC DNA]</scope>
    <source>
        <strain evidence="8 9">Nm22</strain>
    </source>
</reference>
<keyword evidence="7" id="KW-0690">Ribosome biogenesis</keyword>
<dbReference type="InterPro" id="IPR023091">
    <property type="entry name" value="MetalPrtase_cat_dom_sf_prd"/>
</dbReference>
<comment type="subcellular location">
    <subcellularLocation>
        <location evidence="7">Cytoplasm</location>
    </subcellularLocation>
</comment>
<gene>
    <name evidence="7" type="primary">ybeY</name>
    <name evidence="8" type="ORF">SAMN05216325_10693</name>
</gene>
<dbReference type="Pfam" id="PF02130">
    <property type="entry name" value="YbeY"/>
    <property type="match status" value="1"/>
</dbReference>
<keyword evidence="7" id="KW-0963">Cytoplasm</keyword>
<dbReference type="PANTHER" id="PTHR46986:SF1">
    <property type="entry name" value="ENDORIBONUCLEASE YBEY, CHLOROPLASTIC"/>
    <property type="match status" value="1"/>
</dbReference>
<dbReference type="STRING" id="917.SAMN05216326_1069"/>
<keyword evidence="6 7" id="KW-0862">Zinc</keyword>
<dbReference type="GO" id="GO:0006364">
    <property type="term" value="P:rRNA processing"/>
    <property type="evidence" value="ECO:0007669"/>
    <property type="project" value="UniProtKB-UniRule"/>
</dbReference>
<evidence type="ECO:0000256" key="1">
    <source>
        <dbReference type="ARBA" id="ARBA00010875"/>
    </source>
</evidence>
<comment type="function">
    <text evidence="7">Single strand-specific metallo-endoribonuclease involved in late-stage 70S ribosome quality control and in maturation of the 3' terminus of the 16S rRNA.</text>
</comment>
<evidence type="ECO:0000256" key="7">
    <source>
        <dbReference type="HAMAP-Rule" id="MF_00009"/>
    </source>
</evidence>
<evidence type="ECO:0000256" key="6">
    <source>
        <dbReference type="ARBA" id="ARBA00022833"/>
    </source>
</evidence>
<evidence type="ECO:0000256" key="4">
    <source>
        <dbReference type="ARBA" id="ARBA00022759"/>
    </source>
</evidence>
<name>A0A1H8D7H4_9PROT</name>
<dbReference type="InterPro" id="IPR002036">
    <property type="entry name" value="YbeY"/>
</dbReference>
<dbReference type="Proteomes" id="UP000199459">
    <property type="component" value="Unassembled WGS sequence"/>
</dbReference>
<feature type="binding site" evidence="7">
    <location>
        <position position="110"/>
    </location>
    <ligand>
        <name>Zn(2+)</name>
        <dbReference type="ChEBI" id="CHEBI:29105"/>
        <note>catalytic</note>
    </ligand>
</feature>
<evidence type="ECO:0000313" key="8">
    <source>
        <dbReference type="EMBL" id="SEN03240.1"/>
    </source>
</evidence>
<protein>
    <recommendedName>
        <fullName evidence="7">Endoribonuclease YbeY</fullName>
        <ecNumber evidence="7">3.1.-.-</ecNumber>
    </recommendedName>
</protein>
<feature type="binding site" evidence="7">
    <location>
        <position position="114"/>
    </location>
    <ligand>
        <name>Zn(2+)</name>
        <dbReference type="ChEBI" id="CHEBI:29105"/>
        <note>catalytic</note>
    </ligand>
</feature>
<dbReference type="OrthoDB" id="9807740at2"/>
<dbReference type="RefSeq" id="WP_090629455.1">
    <property type="nucleotide sequence ID" value="NZ_FOCP01000006.1"/>
</dbReference>
<dbReference type="GO" id="GO:0005737">
    <property type="term" value="C:cytoplasm"/>
    <property type="evidence" value="ECO:0007669"/>
    <property type="project" value="UniProtKB-SubCell"/>
</dbReference>
<evidence type="ECO:0000256" key="3">
    <source>
        <dbReference type="ARBA" id="ARBA00022723"/>
    </source>
</evidence>
<dbReference type="HAMAP" id="MF_00009">
    <property type="entry name" value="Endoribonucl_YbeY"/>
    <property type="match status" value="1"/>
</dbReference>
<proteinExistence type="inferred from homology"/>
<dbReference type="GO" id="GO:0004222">
    <property type="term" value="F:metalloendopeptidase activity"/>
    <property type="evidence" value="ECO:0007669"/>
    <property type="project" value="InterPro"/>
</dbReference>
<dbReference type="GO" id="GO:0004521">
    <property type="term" value="F:RNA endonuclease activity"/>
    <property type="evidence" value="ECO:0007669"/>
    <property type="project" value="UniProtKB-UniRule"/>
</dbReference>
<accession>A0A1H8D7H4</accession>
<dbReference type="SUPFAM" id="SSF55486">
    <property type="entry name" value="Metalloproteases ('zincins'), catalytic domain"/>
    <property type="match status" value="1"/>
</dbReference>
<evidence type="ECO:0000256" key="2">
    <source>
        <dbReference type="ARBA" id="ARBA00022722"/>
    </source>
</evidence>
<evidence type="ECO:0000256" key="5">
    <source>
        <dbReference type="ARBA" id="ARBA00022801"/>
    </source>
</evidence>
<dbReference type="NCBIfam" id="TIGR00043">
    <property type="entry name" value="rRNA maturation RNase YbeY"/>
    <property type="match status" value="1"/>
</dbReference>
<feature type="binding site" evidence="7">
    <location>
        <position position="120"/>
    </location>
    <ligand>
        <name>Zn(2+)</name>
        <dbReference type="ChEBI" id="CHEBI:29105"/>
        <note>catalytic</note>
    </ligand>
</feature>
<keyword evidence="7" id="KW-0698">rRNA processing</keyword>
<dbReference type="AlphaFoldDB" id="A0A1H8D7H4"/>
<dbReference type="PROSITE" id="PS01306">
    <property type="entry name" value="UPF0054"/>
    <property type="match status" value="1"/>
</dbReference>
<sequence>MQQSFQLDVQFAVERSIVGTLPARTQFRRWTKLALEQEAEITIRVVDIAEGRDLNCRYRGKDYATNVLTFVYDDTDPLSGDIVLCAPVIEREALEQHKPLMAHYAHMTVHGVLHLQGYDHIDENDAQHMESREIDILATLGLQNPYVVSSEMAVSN</sequence>
<comment type="cofactor">
    <cofactor evidence="7">
        <name>Zn(2+)</name>
        <dbReference type="ChEBI" id="CHEBI:29105"/>
    </cofactor>
    <text evidence="7">Binds 1 zinc ion.</text>
</comment>
<dbReference type="Gene3D" id="3.40.390.30">
    <property type="entry name" value="Metalloproteases ('zincins'), catalytic domain"/>
    <property type="match status" value="1"/>
</dbReference>
<keyword evidence="4 7" id="KW-0255">Endonuclease</keyword>
<dbReference type="EC" id="3.1.-.-" evidence="7"/>
<dbReference type="InterPro" id="IPR020549">
    <property type="entry name" value="YbeY_CS"/>
</dbReference>
<dbReference type="GO" id="GO:0008270">
    <property type="term" value="F:zinc ion binding"/>
    <property type="evidence" value="ECO:0007669"/>
    <property type="project" value="UniProtKB-UniRule"/>
</dbReference>
<dbReference type="PANTHER" id="PTHR46986">
    <property type="entry name" value="ENDORIBONUCLEASE YBEY, CHLOROPLASTIC"/>
    <property type="match status" value="1"/>
</dbReference>
<evidence type="ECO:0000313" key="9">
    <source>
        <dbReference type="Proteomes" id="UP000199459"/>
    </source>
</evidence>